<dbReference type="GO" id="GO:0015288">
    <property type="term" value="F:porin activity"/>
    <property type="evidence" value="ECO:0007669"/>
    <property type="project" value="TreeGrafter"/>
</dbReference>
<keyword evidence="9" id="KW-0732">Signal</keyword>
<feature type="chain" id="PRO_5026234320" evidence="9">
    <location>
        <begin position="21"/>
        <end position="443"/>
    </location>
</feature>
<evidence type="ECO:0000256" key="2">
    <source>
        <dbReference type="ARBA" id="ARBA00007613"/>
    </source>
</evidence>
<evidence type="ECO:0000256" key="4">
    <source>
        <dbReference type="ARBA" id="ARBA00022452"/>
    </source>
</evidence>
<dbReference type="KEGG" id="slac:SKTS_17470"/>
<dbReference type="AlphaFoldDB" id="A0A6F8VCJ4"/>
<feature type="signal peptide" evidence="9">
    <location>
        <begin position="1"/>
        <end position="20"/>
    </location>
</feature>
<dbReference type="EMBL" id="AP022853">
    <property type="protein sequence ID" value="BCB26861.1"/>
    <property type="molecule type" value="Genomic_DNA"/>
</dbReference>
<evidence type="ECO:0000256" key="5">
    <source>
        <dbReference type="ARBA" id="ARBA00022692"/>
    </source>
</evidence>
<evidence type="ECO:0000313" key="11">
    <source>
        <dbReference type="Proteomes" id="UP000502260"/>
    </source>
</evidence>
<feature type="coiled-coil region" evidence="8">
    <location>
        <begin position="322"/>
        <end position="349"/>
    </location>
</feature>
<dbReference type="Pfam" id="PF02321">
    <property type="entry name" value="OEP"/>
    <property type="match status" value="2"/>
</dbReference>
<dbReference type="PANTHER" id="PTHR30026:SF20">
    <property type="entry name" value="OUTER MEMBRANE PROTEIN TOLC"/>
    <property type="match status" value="1"/>
</dbReference>
<keyword evidence="8" id="KW-0175">Coiled coil</keyword>
<keyword evidence="6" id="KW-0472">Membrane</keyword>
<evidence type="ECO:0000256" key="8">
    <source>
        <dbReference type="SAM" id="Coils"/>
    </source>
</evidence>
<evidence type="ECO:0000256" key="7">
    <source>
        <dbReference type="ARBA" id="ARBA00023237"/>
    </source>
</evidence>
<keyword evidence="7" id="KW-0998">Cell outer membrane</keyword>
<evidence type="ECO:0000256" key="6">
    <source>
        <dbReference type="ARBA" id="ARBA00023136"/>
    </source>
</evidence>
<dbReference type="SUPFAM" id="SSF56954">
    <property type="entry name" value="Outer membrane efflux proteins (OEP)"/>
    <property type="match status" value="1"/>
</dbReference>
<keyword evidence="11" id="KW-1185">Reference proteome</keyword>
<dbReference type="RefSeq" id="WP_173063440.1">
    <property type="nucleotide sequence ID" value="NZ_AP022853.1"/>
</dbReference>
<comment type="similarity">
    <text evidence="2">Belongs to the outer membrane factor (OMF) (TC 1.B.17) family.</text>
</comment>
<proteinExistence type="inferred from homology"/>
<evidence type="ECO:0000256" key="3">
    <source>
        <dbReference type="ARBA" id="ARBA00022448"/>
    </source>
</evidence>
<organism evidence="10 11">
    <name type="scientific">Sulfurimicrobium lacus</name>
    <dbReference type="NCBI Taxonomy" id="2715678"/>
    <lineage>
        <taxon>Bacteria</taxon>
        <taxon>Pseudomonadati</taxon>
        <taxon>Pseudomonadota</taxon>
        <taxon>Betaproteobacteria</taxon>
        <taxon>Nitrosomonadales</taxon>
        <taxon>Sulfuricellaceae</taxon>
        <taxon>Sulfurimicrobium</taxon>
    </lineage>
</organism>
<reference evidence="11" key="1">
    <citation type="submission" date="2020-03" db="EMBL/GenBank/DDBJ databases">
        <title>Complete genome sequence of sulfur-oxidizing bacterium skT11.</title>
        <authorList>
            <person name="Kanda M."/>
            <person name="Kojima H."/>
            <person name="Fukui M."/>
        </authorList>
    </citation>
    <scope>NUCLEOTIDE SEQUENCE [LARGE SCALE GENOMIC DNA]</scope>
    <source>
        <strain evidence="11">skT11</strain>
    </source>
</reference>
<evidence type="ECO:0000256" key="9">
    <source>
        <dbReference type="SAM" id="SignalP"/>
    </source>
</evidence>
<evidence type="ECO:0000256" key="1">
    <source>
        <dbReference type="ARBA" id="ARBA00004442"/>
    </source>
</evidence>
<dbReference type="GO" id="GO:0009279">
    <property type="term" value="C:cell outer membrane"/>
    <property type="evidence" value="ECO:0007669"/>
    <property type="project" value="UniProtKB-SubCell"/>
</dbReference>
<dbReference type="InterPro" id="IPR003423">
    <property type="entry name" value="OMP_efflux"/>
</dbReference>
<keyword evidence="4" id="KW-1134">Transmembrane beta strand</keyword>
<accession>A0A6F8VCJ4</accession>
<dbReference type="InterPro" id="IPR051906">
    <property type="entry name" value="TolC-like"/>
</dbReference>
<comment type="subcellular location">
    <subcellularLocation>
        <location evidence="1">Cell outer membrane</location>
    </subcellularLocation>
</comment>
<dbReference type="Gene3D" id="1.20.1600.10">
    <property type="entry name" value="Outer membrane efflux proteins (OEP)"/>
    <property type="match status" value="1"/>
</dbReference>
<dbReference type="PANTHER" id="PTHR30026">
    <property type="entry name" value="OUTER MEMBRANE PROTEIN TOLC"/>
    <property type="match status" value="1"/>
</dbReference>
<name>A0A6F8VCJ4_9PROT</name>
<dbReference type="Proteomes" id="UP000502260">
    <property type="component" value="Chromosome"/>
</dbReference>
<gene>
    <name evidence="10" type="ORF">SKTS_17470</name>
</gene>
<dbReference type="GO" id="GO:1990281">
    <property type="term" value="C:efflux pump complex"/>
    <property type="evidence" value="ECO:0007669"/>
    <property type="project" value="TreeGrafter"/>
</dbReference>
<keyword evidence="3" id="KW-0813">Transport</keyword>
<keyword evidence="5" id="KW-0812">Transmembrane</keyword>
<dbReference type="GO" id="GO:0015562">
    <property type="term" value="F:efflux transmembrane transporter activity"/>
    <property type="evidence" value="ECO:0007669"/>
    <property type="project" value="InterPro"/>
</dbReference>
<protein>
    <submittedName>
        <fullName evidence="10">Outer membrane protein</fullName>
    </submittedName>
</protein>
<sequence>MKRVILTFLISSTLAPTSQAADTTNLMSVYRQALACDAVFASASASYQAAREKLPQGLAQLLPNVNLSASTTWNGLDVSYSGATSLPSGKRDYNSNAYTVSLNQPLYRIQNWKQYEIAKVQVGQAEMQLALAQQDLMLRVAQAYFDVLLAQANATLAAAQKQAIKEQLAQARRNFEVGTATITDTHEAQARHDLAEAAEIAASNELEVRKRALERIIGKAPGPLAGVEENFPLLLPEPNDMNQWVKTAEQQSLPVQIQRATSEIAKREVERNRGAHQPTLDLVASYSDGSASGSLYGVASDTRASAIGVQLNFPLYQGGSVNSRVREAVANQEKANHDLEQTLRQAEYATREAFLGVASGMAQVKAYKQARISSQSSLDSSRLGMEVGVRTFVDVLNAQQQLFSTSRDLNKAVYDYLLSRLKLKQASGSLSEEDLQQLNLLLK</sequence>
<dbReference type="InterPro" id="IPR010130">
    <property type="entry name" value="T1SS_OMP_TolC"/>
</dbReference>
<dbReference type="NCBIfam" id="TIGR01844">
    <property type="entry name" value="type_I_sec_TolC"/>
    <property type="match status" value="1"/>
</dbReference>
<evidence type="ECO:0000313" key="10">
    <source>
        <dbReference type="EMBL" id="BCB26861.1"/>
    </source>
</evidence>